<dbReference type="Proteomes" id="UP000019249">
    <property type="component" value="Unassembled WGS sequence"/>
</dbReference>
<protein>
    <submittedName>
        <fullName evidence="2">GTPase YqeH</fullName>
    </submittedName>
</protein>
<gene>
    <name evidence="2" type="ORF">MFLO_05939</name>
</gene>
<proteinExistence type="predicted"/>
<feature type="domain" description="CP-type G" evidence="1">
    <location>
        <begin position="30"/>
        <end position="193"/>
    </location>
</feature>
<dbReference type="InterPro" id="IPR048422">
    <property type="entry name" value="NOA1/YqeH-like_C"/>
</dbReference>
<evidence type="ECO:0000313" key="2">
    <source>
        <dbReference type="EMBL" id="EUJ32813.1"/>
    </source>
</evidence>
<organism evidence="2 3">
    <name type="scientific">Listeria floridensis FSL S10-1187</name>
    <dbReference type="NCBI Taxonomy" id="1265817"/>
    <lineage>
        <taxon>Bacteria</taxon>
        <taxon>Bacillati</taxon>
        <taxon>Bacillota</taxon>
        <taxon>Bacilli</taxon>
        <taxon>Bacillales</taxon>
        <taxon>Listeriaceae</taxon>
        <taxon>Listeria</taxon>
    </lineage>
</organism>
<dbReference type="NCBIfam" id="TIGR03597">
    <property type="entry name" value="GTPase_YqeH"/>
    <property type="match status" value="1"/>
</dbReference>
<evidence type="ECO:0000313" key="3">
    <source>
        <dbReference type="Proteomes" id="UP000019249"/>
    </source>
</evidence>
<dbReference type="Pfam" id="PF21516">
    <property type="entry name" value="YqeH-like_C"/>
    <property type="match status" value="1"/>
</dbReference>
<dbReference type="PROSITE" id="PS51721">
    <property type="entry name" value="G_CP"/>
    <property type="match status" value="1"/>
</dbReference>
<keyword evidence="3" id="KW-1185">Reference proteome</keyword>
<comment type="caution">
    <text evidence="2">The sequence shown here is derived from an EMBL/GenBank/DDBJ whole genome shotgun (WGS) entry which is preliminary data.</text>
</comment>
<dbReference type="InterPro" id="IPR027417">
    <property type="entry name" value="P-loop_NTPase"/>
</dbReference>
<dbReference type="CDD" id="cd01855">
    <property type="entry name" value="YqeH"/>
    <property type="match status" value="1"/>
</dbReference>
<dbReference type="InterPro" id="IPR019988">
    <property type="entry name" value="GTP-bd_ribosome_bgen_YqeH"/>
</dbReference>
<evidence type="ECO:0000259" key="1">
    <source>
        <dbReference type="PROSITE" id="PS51721"/>
    </source>
</evidence>
<dbReference type="InterPro" id="IPR006073">
    <property type="entry name" value="GTP-bd"/>
</dbReference>
<dbReference type="Gene3D" id="3.40.50.300">
    <property type="entry name" value="P-loop containing nucleotide triphosphate hydrolases"/>
    <property type="match status" value="1"/>
</dbReference>
<dbReference type="PANTHER" id="PTHR46434">
    <property type="entry name" value="GENETIC INTERACTOR OF PROHIBITINS 3, MITOCHONDRIAL"/>
    <property type="match status" value="1"/>
</dbReference>
<dbReference type="SUPFAM" id="SSF52540">
    <property type="entry name" value="P-loop containing nucleoside triphosphate hydrolases"/>
    <property type="match status" value="1"/>
</dbReference>
<dbReference type="InterPro" id="IPR030378">
    <property type="entry name" value="G_CP_dom"/>
</dbReference>
<sequence length="336" mass="37344">MKEQVICQRCFRLKHYNEIQDVPLTDDDFLKILNDLGKSDALIVYVVDIFDFDGSWLPGLHRFVGNNPVLLVGNKEDLLPKSLKRDKLIRWMRRRAKDLGLLSEDVTLVSAAKGSGFDTLLEKIEELRAGRDVYVVGCTNVGKSTLINQIIKRASGESDVITTSQFPGTTLDKIEIPLAGGNVLVDTPGIINHHQMAHFIGPKTLKLITPKKEIKPLAYQLNDQQTLFFGALARLDFTEGPRSSFIVYMSNQLEPHRTKLEKADQLYATQKGQVLTPPDEAGVAELPELTPYSFAIREKADIVFSGLGWVTVPHGGVKVTAWVPKGVSVSIREALI</sequence>
<dbReference type="InterPro" id="IPR050896">
    <property type="entry name" value="Mito_lipid_metab_GTPase"/>
</dbReference>
<dbReference type="Pfam" id="PF01926">
    <property type="entry name" value="MMR_HSR1"/>
    <property type="match status" value="1"/>
</dbReference>
<dbReference type="EMBL" id="AODF01000009">
    <property type="protein sequence ID" value="EUJ32813.1"/>
    <property type="molecule type" value="Genomic_DNA"/>
</dbReference>
<reference evidence="2 3" key="1">
    <citation type="journal article" date="2014" name="Int. J. Syst. Evol. Microbiol.">
        <title>Listeria floridensis sp. nov., Listeria aquatica sp. nov., Listeria cornellensis sp. nov., Listeria riparia sp. nov. and Listeria grandensis sp. nov., from agricultural and natural environments.</title>
        <authorList>
            <person name="den Bakker H.C."/>
            <person name="Warchocki S."/>
            <person name="Wright E.M."/>
            <person name="Allred A.F."/>
            <person name="Ahlstrom C."/>
            <person name="Manuel C.S."/>
            <person name="Stasiewicz M.J."/>
            <person name="Burrell A."/>
            <person name="Roof S."/>
            <person name="Strawn L."/>
            <person name="Fortes E.D."/>
            <person name="Nightingale K.K."/>
            <person name="Kephart D."/>
            <person name="Wiedmann M."/>
        </authorList>
    </citation>
    <scope>NUCLEOTIDE SEQUENCE [LARGE SCALE GENOMIC DNA]</scope>
    <source>
        <strain evidence="2 3">FSL S10-1187</strain>
    </source>
</reference>
<accession>A0ABN0RG32</accession>
<dbReference type="PANTHER" id="PTHR46434:SF1">
    <property type="entry name" value="GENETIC INTERACTOR OF PROHIBITINS 3, MITOCHONDRIAL"/>
    <property type="match status" value="1"/>
</dbReference>
<name>A0ABN0RG32_9LIST</name>